<dbReference type="AlphaFoldDB" id="I2NT57"/>
<comment type="caution">
    <text evidence="2">The sequence shown here is derived from an EMBL/GenBank/DDBJ whole genome shotgun (WGS) entry which is preliminary data.</text>
</comment>
<dbReference type="Proteomes" id="UP000003357">
    <property type="component" value="Unassembled WGS sequence"/>
</dbReference>
<evidence type="ECO:0000256" key="1">
    <source>
        <dbReference type="SAM" id="Phobius"/>
    </source>
</evidence>
<organism evidence="2 3">
    <name type="scientific">Streptococcus parasanguinis F0449</name>
    <dbReference type="NCBI Taxonomy" id="1095733"/>
    <lineage>
        <taxon>Bacteria</taxon>
        <taxon>Bacillati</taxon>
        <taxon>Bacillota</taxon>
        <taxon>Bacilli</taxon>
        <taxon>Lactobacillales</taxon>
        <taxon>Streptococcaceae</taxon>
        <taxon>Streptococcus</taxon>
    </lineage>
</organism>
<evidence type="ECO:0000313" key="2">
    <source>
        <dbReference type="EMBL" id="EIG29018.1"/>
    </source>
</evidence>
<evidence type="ECO:0000313" key="3">
    <source>
        <dbReference type="Proteomes" id="UP000003357"/>
    </source>
</evidence>
<keyword evidence="1" id="KW-1133">Transmembrane helix</keyword>
<name>I2NT57_STRPA</name>
<sequence>MIFQRIEVEFLFYLLGILIFVDLMTFGLVRIQIVQDLK</sequence>
<dbReference type="PATRIC" id="fig|1095733.3.peg.83"/>
<keyword evidence="1" id="KW-0812">Transmembrane</keyword>
<feature type="transmembrane region" description="Helical" evidence="1">
    <location>
        <begin position="12"/>
        <end position="33"/>
    </location>
</feature>
<keyword evidence="1" id="KW-0472">Membrane</keyword>
<proteinExistence type="predicted"/>
<gene>
    <name evidence="2" type="ORF">HMPREF9971_0794</name>
</gene>
<reference evidence="2 3" key="1">
    <citation type="submission" date="2012-04" db="EMBL/GenBank/DDBJ databases">
        <authorList>
            <person name="Harkins D.M."/>
            <person name="Madupu R."/>
            <person name="Durkin A.S."/>
            <person name="Torralba M."/>
            <person name="Methe B."/>
            <person name="Sutton G.G."/>
            <person name="Nelson K.E."/>
        </authorList>
    </citation>
    <scope>NUCLEOTIDE SEQUENCE [LARGE SCALE GENOMIC DNA]</scope>
    <source>
        <strain evidence="2 3">F0449</strain>
    </source>
</reference>
<dbReference type="EMBL" id="AJMV01000009">
    <property type="protein sequence ID" value="EIG29018.1"/>
    <property type="molecule type" value="Genomic_DNA"/>
</dbReference>
<protein>
    <submittedName>
        <fullName evidence="2">Uncharacterized protein</fullName>
    </submittedName>
</protein>
<accession>I2NT57</accession>